<accession>A0A5B7HST6</accession>
<dbReference type="Proteomes" id="UP000324222">
    <property type="component" value="Unassembled WGS sequence"/>
</dbReference>
<organism evidence="1 2">
    <name type="scientific">Portunus trituberculatus</name>
    <name type="common">Swimming crab</name>
    <name type="synonym">Neptunus trituberculatus</name>
    <dbReference type="NCBI Taxonomy" id="210409"/>
    <lineage>
        <taxon>Eukaryota</taxon>
        <taxon>Metazoa</taxon>
        <taxon>Ecdysozoa</taxon>
        <taxon>Arthropoda</taxon>
        <taxon>Crustacea</taxon>
        <taxon>Multicrustacea</taxon>
        <taxon>Malacostraca</taxon>
        <taxon>Eumalacostraca</taxon>
        <taxon>Eucarida</taxon>
        <taxon>Decapoda</taxon>
        <taxon>Pleocyemata</taxon>
        <taxon>Brachyura</taxon>
        <taxon>Eubrachyura</taxon>
        <taxon>Portunoidea</taxon>
        <taxon>Portunidae</taxon>
        <taxon>Portuninae</taxon>
        <taxon>Portunus</taxon>
    </lineage>
</organism>
<comment type="caution">
    <text evidence="1">The sequence shown here is derived from an EMBL/GenBank/DDBJ whole genome shotgun (WGS) entry which is preliminary data.</text>
</comment>
<sequence length="57" mass="6626">MKSICLRNIKKFNFSHRTVDIWNGLSVEIVAAESVHKFKESWINVTCNIQLGKYTVK</sequence>
<proteinExistence type="predicted"/>
<keyword evidence="2" id="KW-1185">Reference proteome</keyword>
<evidence type="ECO:0000313" key="1">
    <source>
        <dbReference type="EMBL" id="MPC72816.1"/>
    </source>
</evidence>
<evidence type="ECO:0000313" key="2">
    <source>
        <dbReference type="Proteomes" id="UP000324222"/>
    </source>
</evidence>
<dbReference type="AlphaFoldDB" id="A0A5B7HST6"/>
<protein>
    <submittedName>
        <fullName evidence="1">Uncharacterized protein</fullName>
    </submittedName>
</protein>
<name>A0A5B7HST6_PORTR</name>
<gene>
    <name evidence="1" type="ORF">E2C01_067130</name>
</gene>
<dbReference type="EMBL" id="VSRR010035473">
    <property type="protein sequence ID" value="MPC72816.1"/>
    <property type="molecule type" value="Genomic_DNA"/>
</dbReference>
<reference evidence="1 2" key="1">
    <citation type="submission" date="2019-05" db="EMBL/GenBank/DDBJ databases">
        <title>Another draft genome of Portunus trituberculatus and its Hox gene families provides insights of decapod evolution.</title>
        <authorList>
            <person name="Jeong J.-H."/>
            <person name="Song I."/>
            <person name="Kim S."/>
            <person name="Choi T."/>
            <person name="Kim D."/>
            <person name="Ryu S."/>
            <person name="Kim W."/>
        </authorList>
    </citation>
    <scope>NUCLEOTIDE SEQUENCE [LARGE SCALE GENOMIC DNA]</scope>
    <source>
        <tissue evidence="1">Muscle</tissue>
    </source>
</reference>